<evidence type="ECO:0000313" key="1">
    <source>
        <dbReference type="EMBL" id="ERG91824.1"/>
    </source>
</evidence>
<organism evidence="1 2">
    <name type="scientific">Haloquadratum walsbyi J07HQW1</name>
    <dbReference type="NCBI Taxonomy" id="1238424"/>
    <lineage>
        <taxon>Archaea</taxon>
        <taxon>Methanobacteriati</taxon>
        <taxon>Methanobacteriota</taxon>
        <taxon>Stenosarchaea group</taxon>
        <taxon>Halobacteria</taxon>
        <taxon>Halobacteriales</taxon>
        <taxon>Haloferacaceae</taxon>
        <taxon>Haloquadratum</taxon>
    </lineage>
</organism>
<proteinExistence type="predicted"/>
<accession>U1MPF7</accession>
<protein>
    <submittedName>
        <fullName evidence="1">Uncharacterized protein</fullName>
    </submittedName>
</protein>
<reference evidence="1 2" key="1">
    <citation type="journal article" date="2013" name="PLoS ONE">
        <title>Assembly-driven community genomics of a hypersaline microbial ecosystem.</title>
        <authorList>
            <person name="Podell S."/>
            <person name="Ugalde J.A."/>
            <person name="Narasingarao P."/>
            <person name="Banfield J.F."/>
            <person name="Heidelberg K.B."/>
            <person name="Allen E.E."/>
        </authorList>
    </citation>
    <scope>NUCLEOTIDE SEQUENCE [LARGE SCALE GENOMIC DNA]</scope>
    <source>
        <strain evidence="2">J07HQW1</strain>
    </source>
</reference>
<sequence>MITAEAVVTCDTGMTVFGAGELTAFVALLGMCLTPNRATVIT</sequence>
<evidence type="ECO:0000313" key="2">
    <source>
        <dbReference type="Proteomes" id="UP000030649"/>
    </source>
</evidence>
<dbReference type="HOGENOM" id="CLU_3245292_0_0_2"/>
<gene>
    <name evidence="1" type="ORF">J07HQW1_01858</name>
</gene>
<name>U1MPF7_9EURY</name>
<dbReference type="AlphaFoldDB" id="U1MPF7"/>
<dbReference type="EMBL" id="KE356560">
    <property type="protein sequence ID" value="ERG91824.1"/>
    <property type="molecule type" value="Genomic_DNA"/>
</dbReference>
<dbReference type="Proteomes" id="UP000030649">
    <property type="component" value="Unassembled WGS sequence"/>
</dbReference>
<dbReference type="STRING" id="1238424.J07HQW1_01858"/>